<accession>A0A1D2MRH2</accession>
<protein>
    <submittedName>
        <fullName evidence="5">Ankyrin repeat and KH domain-containing protein 1</fullName>
    </submittedName>
</protein>
<keyword evidence="6" id="KW-1185">Reference proteome</keyword>
<dbReference type="SMART" id="SM00248">
    <property type="entry name" value="ANK"/>
    <property type="match status" value="7"/>
</dbReference>
<comment type="caution">
    <text evidence="5">The sequence shown here is derived from an EMBL/GenBank/DDBJ whole genome shotgun (WGS) entry which is preliminary data.</text>
</comment>
<dbReference type="FunFam" id="1.25.40.20:FF:000080">
    <property type="entry name" value="ankyrin repeat domain-containing protein 17 isoform X3"/>
    <property type="match status" value="1"/>
</dbReference>
<feature type="region of interest" description="Disordered" evidence="4">
    <location>
        <begin position="1"/>
        <end position="45"/>
    </location>
</feature>
<dbReference type="OMA" id="TIMSSEN"/>
<feature type="compositionally biased region" description="Basic and acidic residues" evidence="4">
    <location>
        <begin position="94"/>
        <end position="110"/>
    </location>
</feature>
<evidence type="ECO:0000256" key="2">
    <source>
        <dbReference type="ARBA" id="ARBA00023043"/>
    </source>
</evidence>
<dbReference type="PROSITE" id="PS50297">
    <property type="entry name" value="ANK_REP_REGION"/>
    <property type="match status" value="6"/>
</dbReference>
<evidence type="ECO:0000313" key="6">
    <source>
        <dbReference type="Proteomes" id="UP000094527"/>
    </source>
</evidence>
<feature type="repeat" description="ANK" evidence="3">
    <location>
        <begin position="180"/>
        <end position="212"/>
    </location>
</feature>
<feature type="repeat" description="ANK" evidence="3">
    <location>
        <begin position="147"/>
        <end position="179"/>
    </location>
</feature>
<dbReference type="STRING" id="48709.A0A1D2MRH2"/>
<dbReference type="Gene3D" id="1.25.40.20">
    <property type="entry name" value="Ankyrin repeat-containing domain"/>
    <property type="match status" value="2"/>
</dbReference>
<feature type="repeat" description="ANK" evidence="3">
    <location>
        <begin position="310"/>
        <end position="342"/>
    </location>
</feature>
<dbReference type="AlphaFoldDB" id="A0A1D2MRH2"/>
<reference evidence="5 6" key="1">
    <citation type="journal article" date="2016" name="Genome Biol. Evol.">
        <title>Gene Family Evolution Reflects Adaptation to Soil Environmental Stressors in the Genome of the Collembolan Orchesella cincta.</title>
        <authorList>
            <person name="Faddeeva-Vakhrusheva A."/>
            <person name="Derks M.F."/>
            <person name="Anvar S.Y."/>
            <person name="Agamennone V."/>
            <person name="Suring W."/>
            <person name="Smit S."/>
            <person name="van Straalen N.M."/>
            <person name="Roelofs D."/>
        </authorList>
    </citation>
    <scope>NUCLEOTIDE SEQUENCE [LARGE SCALE GENOMIC DNA]</scope>
    <source>
        <tissue evidence="5">Mixed pool</tissue>
    </source>
</reference>
<dbReference type="InterPro" id="IPR036770">
    <property type="entry name" value="Ankyrin_rpt-contain_sf"/>
</dbReference>
<organism evidence="5 6">
    <name type="scientific">Orchesella cincta</name>
    <name type="common">Springtail</name>
    <name type="synonym">Podura cincta</name>
    <dbReference type="NCBI Taxonomy" id="48709"/>
    <lineage>
        <taxon>Eukaryota</taxon>
        <taxon>Metazoa</taxon>
        <taxon>Ecdysozoa</taxon>
        <taxon>Arthropoda</taxon>
        <taxon>Hexapoda</taxon>
        <taxon>Collembola</taxon>
        <taxon>Entomobryomorpha</taxon>
        <taxon>Entomobryoidea</taxon>
        <taxon>Orchesellidae</taxon>
        <taxon>Orchesellinae</taxon>
        <taxon>Orchesella</taxon>
    </lineage>
</organism>
<evidence type="ECO:0000256" key="4">
    <source>
        <dbReference type="SAM" id="MobiDB-lite"/>
    </source>
</evidence>
<dbReference type="InterPro" id="IPR051631">
    <property type="entry name" value="Ankyrin-KH/SAM_domain"/>
</dbReference>
<dbReference type="Proteomes" id="UP000094527">
    <property type="component" value="Unassembled WGS sequence"/>
</dbReference>
<dbReference type="OrthoDB" id="10071877at2759"/>
<feature type="repeat" description="ANK" evidence="3">
    <location>
        <begin position="343"/>
        <end position="375"/>
    </location>
</feature>
<dbReference type="EMBL" id="LJIJ01000664">
    <property type="protein sequence ID" value="ODM95491.1"/>
    <property type="molecule type" value="Genomic_DNA"/>
</dbReference>
<name>A0A1D2MRH2_ORCCI</name>
<dbReference type="Pfam" id="PF12796">
    <property type="entry name" value="Ank_2"/>
    <property type="match status" value="2"/>
</dbReference>
<dbReference type="InterPro" id="IPR002110">
    <property type="entry name" value="Ankyrin_rpt"/>
</dbReference>
<proteinExistence type="predicted"/>
<feature type="repeat" description="ANK" evidence="3">
    <location>
        <begin position="113"/>
        <end position="145"/>
    </location>
</feature>
<dbReference type="PANTHER" id="PTHR23206">
    <property type="entry name" value="MASK PROTEIN"/>
    <property type="match status" value="1"/>
</dbReference>
<evidence type="ECO:0000256" key="3">
    <source>
        <dbReference type="PROSITE-ProRule" id="PRU00023"/>
    </source>
</evidence>
<feature type="compositionally biased region" description="Acidic residues" evidence="4">
    <location>
        <begin position="1"/>
        <end position="26"/>
    </location>
</feature>
<dbReference type="PROSITE" id="PS50088">
    <property type="entry name" value="ANK_REPEAT"/>
    <property type="match status" value="6"/>
</dbReference>
<dbReference type="PANTHER" id="PTHR23206:SF8">
    <property type="entry name" value="ANKYRIN REPEAT AND KH DOMAIN-CONTAINING 1"/>
    <property type="match status" value="1"/>
</dbReference>
<evidence type="ECO:0000256" key="1">
    <source>
        <dbReference type="ARBA" id="ARBA00022737"/>
    </source>
</evidence>
<feature type="repeat" description="ANK" evidence="3">
    <location>
        <begin position="276"/>
        <end position="302"/>
    </location>
</feature>
<dbReference type="GO" id="GO:0045087">
    <property type="term" value="P:innate immune response"/>
    <property type="evidence" value="ECO:0007669"/>
    <property type="project" value="TreeGrafter"/>
</dbReference>
<sequence>MTNGEVDESLERDESDEEEDDDEDGLEPSGFLIPPDPDSASIQGIPPDAQARLEAFFEAAGFTDGKLMSDPENLRKLTLTVSSALGEASAAINRMRDSQRKSMEEGRNDSMEEGDSLLALACSSGYFELARVLLAMGANVDDRGSKGDLTPLMESASQGHLELVKLLLTHGTDVNAQSACGNSPLMYACAAGHEDIVRELLKAGARVEDNNENGHTPLMEAASAGHVGVAKVRMKRKRNSFSVYSVVYNFHYNGFFVGTQILLEHGAGINTHSNEFKESALTVACYKGHLEMVRFLLEAGADQVQHKTDEMHTALMEASMDGHVEVARLLLDSGAQVNMPADSFESPLTLAACGGHVELAELLIERGANIEESSLRWPQFLRFTLQRKSTMGIVFRFLGKKANKAYTIMSSENRQVGTIAYRIGCDT</sequence>
<keyword evidence="1" id="KW-0677">Repeat</keyword>
<keyword evidence="2 3" id="KW-0040">ANK repeat</keyword>
<dbReference type="GO" id="GO:0005737">
    <property type="term" value="C:cytoplasm"/>
    <property type="evidence" value="ECO:0007669"/>
    <property type="project" value="TreeGrafter"/>
</dbReference>
<dbReference type="SUPFAM" id="SSF48403">
    <property type="entry name" value="Ankyrin repeat"/>
    <property type="match status" value="1"/>
</dbReference>
<gene>
    <name evidence="5" type="ORF">Ocin01_11186</name>
</gene>
<feature type="region of interest" description="Disordered" evidence="4">
    <location>
        <begin position="90"/>
        <end position="110"/>
    </location>
</feature>
<dbReference type="Pfam" id="PF00023">
    <property type="entry name" value="Ank"/>
    <property type="match status" value="2"/>
</dbReference>
<dbReference type="PRINTS" id="PR01415">
    <property type="entry name" value="ANKYRIN"/>
</dbReference>
<evidence type="ECO:0000313" key="5">
    <source>
        <dbReference type="EMBL" id="ODM95491.1"/>
    </source>
</evidence>